<evidence type="ECO:0000313" key="1">
    <source>
        <dbReference type="EMBL" id="CAF4593698.1"/>
    </source>
</evidence>
<comment type="caution">
    <text evidence="1">The sequence shown here is derived from an EMBL/GenBank/DDBJ whole genome shotgun (WGS) entry which is preliminary data.</text>
</comment>
<gene>
    <name evidence="1" type="ORF">OVN521_LOCUS44887</name>
</gene>
<dbReference type="AlphaFoldDB" id="A0A821BIG6"/>
<sequence length="74" mass="8582">VYFEFNQQNQCEQSSLPPWLANLTEQTFVEFKLEIPYLINQNKTVMLKPLVYQNSALDVSATHLVYGLPSYLVN</sequence>
<name>A0A821BIG6_9BILA</name>
<dbReference type="Proteomes" id="UP000663866">
    <property type="component" value="Unassembled WGS sequence"/>
</dbReference>
<dbReference type="EMBL" id="CAJOBG010070892">
    <property type="protein sequence ID" value="CAF4593698.1"/>
    <property type="molecule type" value="Genomic_DNA"/>
</dbReference>
<feature type="non-terminal residue" evidence="1">
    <location>
        <position position="1"/>
    </location>
</feature>
<keyword evidence="2" id="KW-1185">Reference proteome</keyword>
<accession>A0A821BIG6</accession>
<reference evidence="1" key="1">
    <citation type="submission" date="2021-02" db="EMBL/GenBank/DDBJ databases">
        <authorList>
            <person name="Nowell W R."/>
        </authorList>
    </citation>
    <scope>NUCLEOTIDE SEQUENCE</scope>
</reference>
<evidence type="ECO:0000313" key="2">
    <source>
        <dbReference type="Proteomes" id="UP000663866"/>
    </source>
</evidence>
<protein>
    <submittedName>
        <fullName evidence="1">Uncharacterized protein</fullName>
    </submittedName>
</protein>
<proteinExistence type="predicted"/>
<organism evidence="1 2">
    <name type="scientific">Rotaria magnacalcarata</name>
    <dbReference type="NCBI Taxonomy" id="392030"/>
    <lineage>
        <taxon>Eukaryota</taxon>
        <taxon>Metazoa</taxon>
        <taxon>Spiralia</taxon>
        <taxon>Gnathifera</taxon>
        <taxon>Rotifera</taxon>
        <taxon>Eurotatoria</taxon>
        <taxon>Bdelloidea</taxon>
        <taxon>Philodinida</taxon>
        <taxon>Philodinidae</taxon>
        <taxon>Rotaria</taxon>
    </lineage>
</organism>